<dbReference type="CDD" id="cd16027">
    <property type="entry name" value="SGSH"/>
    <property type="match status" value="1"/>
</dbReference>
<evidence type="ECO:0000259" key="3">
    <source>
        <dbReference type="Pfam" id="PF00884"/>
    </source>
</evidence>
<proteinExistence type="inferred from homology"/>
<evidence type="ECO:0000256" key="2">
    <source>
        <dbReference type="ARBA" id="ARBA00022801"/>
    </source>
</evidence>
<dbReference type="RefSeq" id="WP_090119443.1">
    <property type="nucleotide sequence ID" value="NZ_FNNJ01000001.1"/>
</dbReference>
<keyword evidence="5" id="KW-1185">Reference proteome</keyword>
<dbReference type="Pfam" id="PF00884">
    <property type="entry name" value="Sulfatase"/>
    <property type="match status" value="1"/>
</dbReference>
<dbReference type="Proteomes" id="UP000199595">
    <property type="component" value="Unassembled WGS sequence"/>
</dbReference>
<dbReference type="GO" id="GO:0004065">
    <property type="term" value="F:arylsulfatase activity"/>
    <property type="evidence" value="ECO:0007669"/>
    <property type="project" value="TreeGrafter"/>
</dbReference>
<evidence type="ECO:0000313" key="4">
    <source>
        <dbReference type="EMBL" id="SDW35388.1"/>
    </source>
</evidence>
<accession>A0A1H2SUX3</accession>
<keyword evidence="2" id="KW-0378">Hydrolase</keyword>
<dbReference type="InterPro" id="IPR017850">
    <property type="entry name" value="Alkaline_phosphatase_core_sf"/>
</dbReference>
<evidence type="ECO:0000313" key="5">
    <source>
        <dbReference type="Proteomes" id="UP000199595"/>
    </source>
</evidence>
<name>A0A1H2SUX3_9FLAO</name>
<dbReference type="PANTHER" id="PTHR42693:SF53">
    <property type="entry name" value="ENDO-4-O-SULFATASE"/>
    <property type="match status" value="1"/>
</dbReference>
<dbReference type="STRING" id="762486.SAMN05444411_101548"/>
<feature type="domain" description="Sulfatase N-terminal" evidence="3">
    <location>
        <begin position="32"/>
        <end position="336"/>
    </location>
</feature>
<dbReference type="OrthoDB" id="9777768at2"/>
<protein>
    <submittedName>
        <fullName evidence="4">Arylsulfatase A</fullName>
    </submittedName>
</protein>
<dbReference type="AlphaFoldDB" id="A0A1H2SUX3"/>
<gene>
    <name evidence="4" type="ORF">SAMN05444411_101548</name>
</gene>
<dbReference type="EMBL" id="FNNJ01000001">
    <property type="protein sequence ID" value="SDW35388.1"/>
    <property type="molecule type" value="Genomic_DNA"/>
</dbReference>
<dbReference type="Gene3D" id="3.40.720.10">
    <property type="entry name" value="Alkaline Phosphatase, subunit A"/>
    <property type="match status" value="1"/>
</dbReference>
<dbReference type="PANTHER" id="PTHR42693">
    <property type="entry name" value="ARYLSULFATASE FAMILY MEMBER"/>
    <property type="match status" value="1"/>
</dbReference>
<dbReference type="SUPFAM" id="SSF53649">
    <property type="entry name" value="Alkaline phosphatase-like"/>
    <property type="match status" value="1"/>
</dbReference>
<comment type="similarity">
    <text evidence="1">Belongs to the sulfatase family.</text>
</comment>
<dbReference type="InterPro" id="IPR000917">
    <property type="entry name" value="Sulfatase_N"/>
</dbReference>
<evidence type="ECO:0000256" key="1">
    <source>
        <dbReference type="ARBA" id="ARBA00008779"/>
    </source>
</evidence>
<dbReference type="InterPro" id="IPR050738">
    <property type="entry name" value="Sulfatase"/>
</dbReference>
<dbReference type="PROSITE" id="PS51257">
    <property type="entry name" value="PROKAR_LIPOPROTEIN"/>
    <property type="match status" value="1"/>
</dbReference>
<reference evidence="4 5" key="1">
    <citation type="submission" date="2016-10" db="EMBL/GenBank/DDBJ databases">
        <authorList>
            <person name="de Groot N.N."/>
        </authorList>
    </citation>
    <scope>NUCLEOTIDE SEQUENCE [LARGE SCALE GENOMIC DNA]</scope>
    <source>
        <strain evidence="4 5">DSM 24956</strain>
    </source>
</reference>
<sequence>MINRIIYFGICILISLSVSCISNVKSIEGTQPNILILFLDDLDPDFRCYGNTLVTTPNIDKLASEGMLFTRAYSAATVCSPSHTTLFTGCYASTIGAPHHRSSYIDKLPDGYSILTDLMSDAGYFTVNFRSKGDLMYQKLYGATAKTDLNFDRGKPENNRESGKEVFKNLQTIDPENIETYFKGGKWNSKESNQPFFAYANIETGKKHGFVPGRKWAKERGIAVDSTKIKIPPHYSDTDEVRSVLASSLDAVSHVDFEVGKFLKALEKSGYANNTLVILMSDHGATLQRHKQSLWTSGIHIPMIIKWPNKIKPSEINEELASIIDIAPTCLNAAGIKIPKTMEGLDLLSNKPNNRKYIFATRDGMNNFFDCSRAVISKEYQYIHHFFPELSFRGNGYAKRTLTFKSMLELYKKDSLNELQRAYFKPSKNYAFELYNLNNDTEETVNLALNSAYKEETLKYQHILFQWQKETGDKVLNARKLLNVEKVPEGTKVDNLLKLKR</sequence>
<organism evidence="4 5">
    <name type="scientific">Lutibacter oricola</name>
    <dbReference type="NCBI Taxonomy" id="762486"/>
    <lineage>
        <taxon>Bacteria</taxon>
        <taxon>Pseudomonadati</taxon>
        <taxon>Bacteroidota</taxon>
        <taxon>Flavobacteriia</taxon>
        <taxon>Flavobacteriales</taxon>
        <taxon>Flavobacteriaceae</taxon>
        <taxon>Lutibacter</taxon>
    </lineage>
</organism>